<dbReference type="GO" id="GO:0031297">
    <property type="term" value="P:replication fork processing"/>
    <property type="evidence" value="ECO:0007669"/>
    <property type="project" value="InterPro"/>
</dbReference>
<feature type="compositionally biased region" description="Polar residues" evidence="1">
    <location>
        <begin position="604"/>
        <end position="618"/>
    </location>
</feature>
<feature type="compositionally biased region" description="Basic residues" evidence="1">
    <location>
        <begin position="573"/>
        <end position="585"/>
    </location>
</feature>
<feature type="compositionally biased region" description="Polar residues" evidence="1">
    <location>
        <begin position="58"/>
        <end position="74"/>
    </location>
</feature>
<dbReference type="PANTHER" id="PTHR28122">
    <property type="entry name" value="E3 UBIQUITIN-PROTEIN LIGASE SUBSTRATE RECEPTOR MMS22"/>
    <property type="match status" value="1"/>
</dbReference>
<protein>
    <recommendedName>
        <fullName evidence="4">Mus7/MMS22 family-domain-containing protein</fullName>
    </recommendedName>
</protein>
<reference evidence="2" key="1">
    <citation type="submission" date="2021-03" db="EMBL/GenBank/DDBJ databases">
        <title>Comparative genomics and phylogenomic investigation of the class Geoglossomycetes provide insights into ecological specialization and systematics.</title>
        <authorList>
            <person name="Melie T."/>
            <person name="Pirro S."/>
            <person name="Miller A.N."/>
            <person name="Quandt A."/>
        </authorList>
    </citation>
    <scope>NUCLEOTIDE SEQUENCE</scope>
    <source>
        <strain evidence="2">CAQ_001_2017</strain>
    </source>
</reference>
<dbReference type="GO" id="GO:0035361">
    <property type="term" value="C:Cul8-RING ubiquitin ligase complex"/>
    <property type="evidence" value="ECO:0007669"/>
    <property type="project" value="TreeGrafter"/>
</dbReference>
<feature type="region of interest" description="Disordered" evidence="1">
    <location>
        <begin position="711"/>
        <end position="747"/>
    </location>
</feature>
<feature type="region of interest" description="Disordered" evidence="1">
    <location>
        <begin position="278"/>
        <end position="303"/>
    </location>
</feature>
<dbReference type="Proteomes" id="UP000750711">
    <property type="component" value="Unassembled WGS sequence"/>
</dbReference>
<dbReference type="EMBL" id="JAGHQM010001317">
    <property type="protein sequence ID" value="KAH0555880.1"/>
    <property type="molecule type" value="Genomic_DNA"/>
</dbReference>
<accession>A0A9P8IE19</accession>
<evidence type="ECO:0000313" key="2">
    <source>
        <dbReference type="EMBL" id="KAH0555880.1"/>
    </source>
</evidence>
<feature type="region of interest" description="Disordered" evidence="1">
    <location>
        <begin position="337"/>
        <end position="378"/>
    </location>
</feature>
<evidence type="ECO:0008006" key="4">
    <source>
        <dbReference type="Google" id="ProtNLM"/>
    </source>
</evidence>
<evidence type="ECO:0000256" key="1">
    <source>
        <dbReference type="SAM" id="MobiDB-lite"/>
    </source>
</evidence>
<dbReference type="Pfam" id="PF09462">
    <property type="entry name" value="Mus7"/>
    <property type="match status" value="1"/>
</dbReference>
<feature type="region of interest" description="Disordered" evidence="1">
    <location>
        <begin position="559"/>
        <end position="637"/>
    </location>
</feature>
<comment type="caution">
    <text evidence="2">The sequence shown here is derived from an EMBL/GenBank/DDBJ whole genome shotgun (WGS) entry which is preliminary data.</text>
</comment>
<feature type="region of interest" description="Disordered" evidence="1">
    <location>
        <begin position="203"/>
        <end position="225"/>
    </location>
</feature>
<feature type="compositionally biased region" description="Polar residues" evidence="1">
    <location>
        <begin position="108"/>
        <end position="117"/>
    </location>
</feature>
<feature type="compositionally biased region" description="Low complexity" evidence="1">
    <location>
        <begin position="89"/>
        <end position="107"/>
    </location>
</feature>
<gene>
    <name evidence="2" type="ORF">GP486_006176</name>
</gene>
<feature type="compositionally biased region" description="Basic residues" evidence="1">
    <location>
        <begin position="622"/>
        <end position="634"/>
    </location>
</feature>
<feature type="region of interest" description="Disordered" evidence="1">
    <location>
        <begin position="240"/>
        <end position="264"/>
    </location>
</feature>
<keyword evidence="3" id="KW-1185">Reference proteome</keyword>
<feature type="compositionally biased region" description="Basic and acidic residues" evidence="1">
    <location>
        <begin position="48"/>
        <end position="57"/>
    </location>
</feature>
<sequence length="2185" mass="245369">MDLMDLKENESSENSLTIGMQFESPMTSLVVTGQGIGTAPVEPQKVCTAEEHLDQKSRPTTPTSSSNIHRSMGSTLKGVSMDADPPSPLSSTISSPPTTLSTPSFTPQGSQSWMVKDSPSVQVVTSKPGSRHRPVNAELTIHGEIDLEPPRRLNHSLRKRNPIQLHPYLLEDQRYKQSLKARGVKPIRVVEVENQVARVSKAKYSQDQEFQAEDDSRPNGIHCDFEDVGSSQLQQIDSLRVSAEDGSQSPTEEESGFRAAGDDEEFPDVDTLLERQLSGAVQRGHKRRKTEQSGLQGVPSRPLTNASLVEVDVLPVGKPPSNPRSFRIIHRAEHQEEQDIFNFPVSPSRSPGQRPSEPSSPISPASPTAPGFRFPRGFPSYSRQEAHVSVALKRRVTVESSEESDSEPRSLSRRAKHSLNSSRSASPSPTSSSEEETAVQLRSVQRKIRGVLPASWLKLDQQNQIRSTKHQTKGDRRNHHLLAAKAIDRPGLARIKSMSRTLSTSTSPDGIIETFDDSEDTGNRGHLHKGSDTQLAQISSQASEVLSWAWPDIGEVEEDNRVDMMSPSPQNPARRRSKPKKKRQRRLDDFVSASDPRQPLSVRSGKSASNHARQSATTDHLPRKRPTARARHLHREPGVPKLSILDAPKAVLEVKGSTPPFLRIAHRQARSRRDKARHSPSGKVIKLHTWEDTQDAQTVLRAWREGTIQPAASGGFSSIVQDPDQSGKGLEEQQTGPPILGLPGDNLEKDKENVASRLNPLKPVVRQMQINPIAYGPPILRILTTGRDRKPLQPRDLAQVNADPRLAWVPPSKSKGNPRPAQLEVLETKVPNRNRRAAFASDLSLLDRLYRKQVVVSPREHNLQLARYLAHDNRSVGIITAFGETKAQSSSHSREQVPTPDIAFSAKVIRKPRKRPPKRLDPGFIENIPLDEPILTQSRRADLSPTKGNKGEVTLQGLRPYGTCYTSNFGITPLRIGTYFHESTFVGSGDLSKVLQTAQKRDYHLNVGYATFNSAERPLRWGSWDDTVSSQLGSGFDWLALSIERLCDQDMIESEASRVPGSMLELKRFLMFVITYFKDFLSFADPIDRNSFIRRSTQVFQALLERLIVISHPQAHQCSDHSAKFIAQASTSLLVLAYQVLQISKKGSLETSPDVEAEELLKSMARWLIRLLFYQDLKQIRSFYEDNQCPSKRDEGIRGDGYIIEGWVVMIHILHQSNGQNELFWGLLNQQLEQDKIPRVADVQFFEKSWYSIISVLPLFEFDEFGVFKVGRRFQYLDDNWKFIKALTSQLLSIYTSNPSKQLASFNGYCRTVFSRCHHLIKGWGWKKCESIIGTLFDFFASNNLAHLKREEVRGSPRFLEQLDQEQSLEVEPEDRCFHMLLKIIGVGLKAMSQIYPERKIRNIIFRLMPNHGRQYPKEEAVRQEDLESLRNHHNLLCTLYWASPPSSRPPINAIRDLVNPETSHRRACHISLRAWSNLIRFQLSTEEPASSLEPFMKWHNDLTSQMLKQHGLARTEAQAHFAASVNASGITAITPELLEKTISDNQQQVEAVLSDALISMKNAMAISKRTDLAMALLSRNTTADVFQLFDAKKNRLNKVISQSITIIQEYVKTFNSRNDHQSTPQTNEDSQDYGDWSALEDIVSQEFSCKAAEHLRNIVYDSLLRLVSNCFGADVVPDDDFLLMITDAWVSVAQCLVKEGLKQWNNFIGSYSPESWSSFRNTEQTRKFTAYFLSRVIESDATSYKANKSFFLSFWMSSLVERESLLKHQNRFTNVLLNHDPVLANMRESVEESALVSERESAALRQAYAQHLKSLMGSMKSNYEESRQGSTCSGAYVEFVQTVVEFLQQHTIDICPVDKFFTDSSAFPLPATDPTYVVGRLKNYGLKLSESRIHIQLATFLQSVSERAAAEQQQSYLTGQLCTAMSDTFESGDVKKPTLRAFLTQAIFPAYIEVALDTPAGWILARSVLRSLGSMFDTLLTDVDSGNPACVSSVIAILAHVLDSFRLSAGLLIAHSGLLEQPTVLNTLTSYFSTITSMLHPLDYLWRRSHRGGHAVKCVAFFTAFATFILQVLTDHQDEAVSPYVICPDFSPLPTPFPEVRNFCTQELRNTLKRNWSRRGDEYHVVRGKTTVEVVVETGSLEEEKTRLLEGLADYLGVVGRMKALRCGEAADGGRRVNVGALFL</sequence>
<name>A0A9P8IE19_9PEZI</name>
<dbReference type="PANTHER" id="PTHR28122:SF1">
    <property type="entry name" value="E3 UBIQUITIN-PROTEIN LIGASE SUBSTRATE RECEPTOR MMS22"/>
    <property type="match status" value="1"/>
</dbReference>
<dbReference type="GO" id="GO:0005634">
    <property type="term" value="C:nucleus"/>
    <property type="evidence" value="ECO:0007669"/>
    <property type="project" value="InterPro"/>
</dbReference>
<feature type="compositionally biased region" description="Low complexity" evidence="1">
    <location>
        <begin position="421"/>
        <end position="432"/>
    </location>
</feature>
<organism evidence="2 3">
    <name type="scientific">Trichoglossum hirsutum</name>
    <dbReference type="NCBI Taxonomy" id="265104"/>
    <lineage>
        <taxon>Eukaryota</taxon>
        <taxon>Fungi</taxon>
        <taxon>Dikarya</taxon>
        <taxon>Ascomycota</taxon>
        <taxon>Pezizomycotina</taxon>
        <taxon>Geoglossomycetes</taxon>
        <taxon>Geoglossales</taxon>
        <taxon>Geoglossaceae</taxon>
        <taxon>Trichoglossum</taxon>
    </lineage>
</organism>
<feature type="region of interest" description="Disordered" evidence="1">
    <location>
        <begin position="33"/>
        <end position="117"/>
    </location>
</feature>
<feature type="compositionally biased region" description="Polar residues" evidence="1">
    <location>
        <begin position="499"/>
        <end position="508"/>
    </location>
</feature>
<dbReference type="GO" id="GO:0000724">
    <property type="term" value="P:double-strand break repair via homologous recombination"/>
    <property type="evidence" value="ECO:0007669"/>
    <property type="project" value="TreeGrafter"/>
</dbReference>
<proteinExistence type="predicted"/>
<dbReference type="InterPro" id="IPR019021">
    <property type="entry name" value="Mms22"/>
</dbReference>
<feature type="region of interest" description="Disordered" evidence="1">
    <location>
        <begin position="394"/>
        <end position="440"/>
    </location>
</feature>
<feature type="compositionally biased region" description="Low complexity" evidence="1">
    <location>
        <begin position="355"/>
        <end position="366"/>
    </location>
</feature>
<feature type="compositionally biased region" description="Polar residues" evidence="1">
    <location>
        <begin position="715"/>
        <end position="724"/>
    </location>
</feature>
<feature type="region of interest" description="Disordered" evidence="1">
    <location>
        <begin position="499"/>
        <end position="533"/>
    </location>
</feature>
<evidence type="ECO:0000313" key="3">
    <source>
        <dbReference type="Proteomes" id="UP000750711"/>
    </source>
</evidence>